<gene>
    <name evidence="2" type="ORF">Microterr_15240</name>
</gene>
<evidence type="ECO:0000256" key="1">
    <source>
        <dbReference type="SAM" id="MobiDB-lite"/>
    </source>
</evidence>
<dbReference type="EMBL" id="AP027141">
    <property type="protein sequence ID" value="BDV30864.1"/>
    <property type="molecule type" value="Genomic_DNA"/>
</dbReference>
<evidence type="ECO:0000313" key="2">
    <source>
        <dbReference type="EMBL" id="BDV30864.1"/>
    </source>
</evidence>
<organism evidence="2 3">
    <name type="scientific">Microbacterium terricola</name>
    <dbReference type="NCBI Taxonomy" id="344163"/>
    <lineage>
        <taxon>Bacteria</taxon>
        <taxon>Bacillati</taxon>
        <taxon>Actinomycetota</taxon>
        <taxon>Actinomycetes</taxon>
        <taxon>Micrococcales</taxon>
        <taxon>Microbacteriaceae</taxon>
        <taxon>Microbacterium</taxon>
    </lineage>
</organism>
<feature type="region of interest" description="Disordered" evidence="1">
    <location>
        <begin position="57"/>
        <end position="76"/>
    </location>
</feature>
<sequence length="102" mass="11030">MSGLFRGEVEEGGEVPGDRGRAEERRRRCDGRARGRGTRHMSAGTAPKGRVLLRADQTAVGTRAPRRWVTGATPPVGMSIGVKPVAVVSIIGDLLSHYEREH</sequence>
<name>A0ABM8DZ37_9MICO</name>
<dbReference type="Proteomes" id="UP001317779">
    <property type="component" value="Chromosome"/>
</dbReference>
<feature type="region of interest" description="Disordered" evidence="1">
    <location>
        <begin position="1"/>
        <end position="48"/>
    </location>
</feature>
<proteinExistence type="predicted"/>
<feature type="compositionally biased region" description="Basic and acidic residues" evidence="1">
    <location>
        <begin position="16"/>
        <end position="33"/>
    </location>
</feature>
<evidence type="ECO:0000313" key="3">
    <source>
        <dbReference type="Proteomes" id="UP001317779"/>
    </source>
</evidence>
<reference evidence="2 3" key="1">
    <citation type="submission" date="2022-12" db="EMBL/GenBank/DDBJ databases">
        <title>Microbacterium terricola strain KV-448 chromosome, complete genome.</title>
        <authorList>
            <person name="Oshima T."/>
            <person name="Moriya T."/>
            <person name="Bessho Y."/>
        </authorList>
    </citation>
    <scope>NUCLEOTIDE SEQUENCE [LARGE SCALE GENOMIC DNA]</scope>
    <source>
        <strain evidence="2 3">KV-448</strain>
    </source>
</reference>
<protein>
    <submittedName>
        <fullName evidence="2">Uncharacterized protein</fullName>
    </submittedName>
</protein>
<keyword evidence="3" id="KW-1185">Reference proteome</keyword>
<accession>A0ABM8DZ37</accession>